<dbReference type="GO" id="GO:0006412">
    <property type="term" value="P:translation"/>
    <property type="evidence" value="ECO:0007669"/>
    <property type="project" value="UniProtKB-UniRule"/>
</dbReference>
<dbReference type="NCBIfam" id="NF004359">
    <property type="entry name" value="PRK05738.1-3"/>
    <property type="match status" value="1"/>
</dbReference>
<dbReference type="HAMAP" id="MF_01369_B">
    <property type="entry name" value="Ribosomal_uL23_B"/>
    <property type="match status" value="1"/>
</dbReference>
<keyword evidence="4 6" id="KW-0689">Ribosomal protein</keyword>
<dbReference type="InterPro" id="IPR013025">
    <property type="entry name" value="Ribosomal_uL23-like"/>
</dbReference>
<comment type="function">
    <text evidence="6">One of the early assembly proteins it binds 23S rRNA. One of the proteins that surrounds the polypeptide exit tunnel on the outside of the ribosome. Forms the main docking site for trigger factor binding to the ribosome.</text>
</comment>
<dbReference type="Gene3D" id="3.30.70.330">
    <property type="match status" value="1"/>
</dbReference>
<dbReference type="PROSITE" id="PS00050">
    <property type="entry name" value="RIBOSOMAL_L23"/>
    <property type="match status" value="1"/>
</dbReference>
<keyword evidence="2 6" id="KW-0699">rRNA-binding</keyword>
<dbReference type="NCBIfam" id="NF004363">
    <property type="entry name" value="PRK05738.2-4"/>
    <property type="match status" value="1"/>
</dbReference>
<dbReference type="InterPro" id="IPR012677">
    <property type="entry name" value="Nucleotide-bd_a/b_plait_sf"/>
</dbReference>
<dbReference type="EMBL" id="LR633967">
    <property type="protein sequence ID" value="VUX55516.1"/>
    <property type="molecule type" value="Genomic_DNA"/>
</dbReference>
<dbReference type="InterPro" id="IPR012678">
    <property type="entry name" value="Ribosomal_uL23/eL15/eS24_sf"/>
</dbReference>
<reference evidence="8" key="1">
    <citation type="submission" date="2019-07" db="EMBL/GenBank/DDBJ databases">
        <authorList>
            <person name="Weber M."/>
            <person name="Kostadinov I."/>
            <person name="Kostadinov D I."/>
        </authorList>
    </citation>
    <scope>NUCLEOTIDE SEQUENCE</scope>
    <source>
        <strain evidence="8">Gfbio:sag-sample-m06:053724c1-46a9-4a36-b237-ea2bf867836b</strain>
    </source>
</reference>
<comment type="subunit">
    <text evidence="6">Part of the 50S ribosomal subunit. Contacts protein L29, and trigger factor when it is bound to the ribosome.</text>
</comment>
<dbReference type="GO" id="GO:0019843">
    <property type="term" value="F:rRNA binding"/>
    <property type="evidence" value="ECO:0007669"/>
    <property type="project" value="UniProtKB-UniRule"/>
</dbReference>
<accession>A0A7D9D1G3</accession>
<protein>
    <recommendedName>
        <fullName evidence="6">Large ribosomal subunit protein uL23</fullName>
    </recommendedName>
</protein>
<name>A0A7D9D1G3_9GAMM</name>
<keyword evidence="5 6" id="KW-0687">Ribonucleoprotein</keyword>
<proteinExistence type="inferred from homology"/>
<evidence type="ECO:0000256" key="3">
    <source>
        <dbReference type="ARBA" id="ARBA00022884"/>
    </source>
</evidence>
<evidence type="ECO:0000313" key="8">
    <source>
        <dbReference type="EMBL" id="VUX55516.1"/>
    </source>
</evidence>
<dbReference type="PANTHER" id="PTHR11620">
    <property type="entry name" value="60S RIBOSOMAL PROTEIN L23A"/>
    <property type="match status" value="1"/>
</dbReference>
<comment type="similarity">
    <text evidence="1 6 7">Belongs to the universal ribosomal protein uL23 family.</text>
</comment>
<dbReference type="FunFam" id="3.30.70.330:FF:000001">
    <property type="entry name" value="50S ribosomal protein L23"/>
    <property type="match status" value="1"/>
</dbReference>
<evidence type="ECO:0000256" key="7">
    <source>
        <dbReference type="RuleBase" id="RU003934"/>
    </source>
</evidence>
<organism evidence="8">
    <name type="scientific">uncultured Woeseiaceae bacterium</name>
    <dbReference type="NCBI Taxonomy" id="1983305"/>
    <lineage>
        <taxon>Bacteria</taxon>
        <taxon>Pseudomonadati</taxon>
        <taxon>Pseudomonadota</taxon>
        <taxon>Gammaproteobacteria</taxon>
        <taxon>Woeseiales</taxon>
        <taxon>Woeseiaceae</taxon>
        <taxon>environmental samples</taxon>
    </lineage>
</organism>
<dbReference type="Pfam" id="PF00276">
    <property type="entry name" value="Ribosomal_L23"/>
    <property type="match status" value="1"/>
</dbReference>
<dbReference type="GO" id="GO:0005840">
    <property type="term" value="C:ribosome"/>
    <property type="evidence" value="ECO:0007669"/>
    <property type="project" value="UniProtKB-KW"/>
</dbReference>
<evidence type="ECO:0000256" key="4">
    <source>
        <dbReference type="ARBA" id="ARBA00022980"/>
    </source>
</evidence>
<dbReference type="SUPFAM" id="SSF54189">
    <property type="entry name" value="Ribosomal proteins S24e, L23 and L15e"/>
    <property type="match status" value="1"/>
</dbReference>
<evidence type="ECO:0000256" key="6">
    <source>
        <dbReference type="HAMAP-Rule" id="MF_01369"/>
    </source>
</evidence>
<evidence type="ECO:0000256" key="5">
    <source>
        <dbReference type="ARBA" id="ARBA00023274"/>
    </source>
</evidence>
<keyword evidence="3 6" id="KW-0694">RNA-binding</keyword>
<evidence type="ECO:0000256" key="1">
    <source>
        <dbReference type="ARBA" id="ARBA00006700"/>
    </source>
</evidence>
<gene>
    <name evidence="6 8" type="primary">rplW</name>
    <name evidence="8" type="ORF">JTBM06_V1_30071</name>
</gene>
<evidence type="ECO:0000256" key="2">
    <source>
        <dbReference type="ARBA" id="ARBA00022730"/>
    </source>
</evidence>
<dbReference type="GO" id="GO:1990904">
    <property type="term" value="C:ribonucleoprotein complex"/>
    <property type="evidence" value="ECO:0007669"/>
    <property type="project" value="UniProtKB-KW"/>
</dbReference>
<dbReference type="InterPro" id="IPR001014">
    <property type="entry name" value="Ribosomal_uL23_CS"/>
</dbReference>
<dbReference type="GO" id="GO:0003735">
    <property type="term" value="F:structural constituent of ribosome"/>
    <property type="evidence" value="ECO:0007669"/>
    <property type="project" value="InterPro"/>
</dbReference>
<dbReference type="AlphaFoldDB" id="A0A7D9D1G3"/>
<sequence>MTATAHQERLMTVLQGPHLSEKSHLAAESNQVVFKVRPDANKTEIKQAVELLFEVTVTDVTVLNYAGKIKRHGNSSGRRAAWKKAYVRLAEGSHIDFLEAD</sequence>